<dbReference type="SUPFAM" id="SSF140984">
    <property type="entry name" value="PTPA-like"/>
    <property type="match status" value="1"/>
</dbReference>
<keyword evidence="4 7" id="KW-0963">Cytoplasm</keyword>
<dbReference type="EMBL" id="BQXS01011824">
    <property type="protein sequence ID" value="GKT17170.1"/>
    <property type="molecule type" value="Genomic_DNA"/>
</dbReference>
<dbReference type="EC" id="5.2.1.8" evidence="7"/>
<keyword evidence="5 7" id="KW-0697">Rotamase</keyword>
<dbReference type="PANTHER" id="PTHR10012">
    <property type="entry name" value="SERINE/THREONINE-PROTEIN PHOSPHATASE 2A REGULATORY SUBUNIT B"/>
    <property type="match status" value="1"/>
</dbReference>
<evidence type="ECO:0000256" key="4">
    <source>
        <dbReference type="ARBA" id="ARBA00022490"/>
    </source>
</evidence>
<dbReference type="InterPro" id="IPR037218">
    <property type="entry name" value="PTPA_sf"/>
</dbReference>
<dbReference type="PIRSF" id="PIRSF016325">
    <property type="entry name" value="Phstyr_phstse_ac"/>
    <property type="match status" value="1"/>
</dbReference>
<evidence type="ECO:0000313" key="9">
    <source>
        <dbReference type="Proteomes" id="UP001057375"/>
    </source>
</evidence>
<dbReference type="InterPro" id="IPR004327">
    <property type="entry name" value="Phstyr_phstse_ac"/>
</dbReference>
<dbReference type="Proteomes" id="UP001057375">
    <property type="component" value="Unassembled WGS sequence"/>
</dbReference>
<dbReference type="Gene3D" id="1.20.120.1150">
    <property type="match status" value="1"/>
</dbReference>
<comment type="function">
    <text evidence="7">PPIases accelerate the folding of proteins. It catalyzes the cis-trans isomerization of proline imidic peptide bonds in oligopeptides.</text>
</comment>
<keyword evidence="9" id="KW-1185">Reference proteome</keyword>
<accession>A0ABQ5JXZ8</accession>
<evidence type="ECO:0000256" key="6">
    <source>
        <dbReference type="ARBA" id="ARBA00023235"/>
    </source>
</evidence>
<protein>
    <recommendedName>
        <fullName evidence="7">Serine/threonine-protein phosphatase 2A activator</fullName>
        <ecNumber evidence="7">5.2.1.8</ecNumber>
    </recommendedName>
    <alternativeName>
        <fullName evidence="7">Phosphotyrosyl phosphatase activator</fullName>
    </alternativeName>
</protein>
<comment type="similarity">
    <text evidence="3 7">Belongs to the PTPA-type PPIase family.</text>
</comment>
<evidence type="ECO:0000313" key="8">
    <source>
        <dbReference type="EMBL" id="GKT17170.1"/>
    </source>
</evidence>
<evidence type="ECO:0000256" key="5">
    <source>
        <dbReference type="ARBA" id="ARBA00023110"/>
    </source>
</evidence>
<gene>
    <name evidence="8" type="ORF">ADUPG1_011055</name>
</gene>
<name>A0ABQ5JXZ8_9EUKA</name>
<comment type="catalytic activity">
    <reaction evidence="1 7">
        <text>[protein]-peptidylproline (omega=180) = [protein]-peptidylproline (omega=0)</text>
        <dbReference type="Rhea" id="RHEA:16237"/>
        <dbReference type="Rhea" id="RHEA-COMP:10747"/>
        <dbReference type="Rhea" id="RHEA-COMP:10748"/>
        <dbReference type="ChEBI" id="CHEBI:83833"/>
        <dbReference type="ChEBI" id="CHEBI:83834"/>
        <dbReference type="EC" id="5.2.1.8"/>
    </reaction>
</comment>
<dbReference type="InterPro" id="IPR043170">
    <property type="entry name" value="PTPA_C_lid"/>
</dbReference>
<evidence type="ECO:0000256" key="3">
    <source>
        <dbReference type="ARBA" id="ARBA00011019"/>
    </source>
</evidence>
<comment type="caution">
    <text evidence="8">The sequence shown here is derived from an EMBL/GenBank/DDBJ whole genome shotgun (WGS) entry which is preliminary data.</text>
</comment>
<evidence type="ECO:0000256" key="2">
    <source>
        <dbReference type="ARBA" id="ARBA00004496"/>
    </source>
</evidence>
<reference evidence="8" key="1">
    <citation type="submission" date="2022-03" db="EMBL/GenBank/DDBJ databases">
        <title>Draft genome sequence of Aduncisulcus paluster, a free-living microaerophilic Fornicata.</title>
        <authorList>
            <person name="Yuyama I."/>
            <person name="Kume K."/>
            <person name="Tamura T."/>
            <person name="Inagaki Y."/>
            <person name="Hashimoto T."/>
        </authorList>
    </citation>
    <scope>NUCLEOTIDE SEQUENCE</scope>
    <source>
        <strain evidence="8">NY0171</strain>
    </source>
</reference>
<dbReference type="Pfam" id="PF03095">
    <property type="entry name" value="PTPA"/>
    <property type="match status" value="1"/>
</dbReference>
<sequence>MDKVEFKAPTKRIGHSRDMDNFSSSPGYYLLLEFARLGCESLQGAYTRTNTPLKDKNVEKVCTFVKEIAAIFKDTPPSPIRVRFGNTSFAVFYKKLGKALPELLAKLLPEELHPAIIELKYYVQESFGSELRLDYGTGHETNFFVFLCCLFRLKFIPKESMREVLLYAFEEYLQLCRRIQVIYTLEPAGSHGVWGLDDFQSIAFLFGAAQLERNPDDLDPRHCLDFATDLPSPGGDAKYFRGEYLFIDLVDFVARSKSTRLKECAPVLVDMCRKPTWKAVRVACWEYWIDETLGKFPVMQHLYFGTIIPFDLDGDDPELDDL</sequence>
<evidence type="ECO:0000256" key="7">
    <source>
        <dbReference type="RuleBase" id="RU361210"/>
    </source>
</evidence>
<comment type="subcellular location">
    <subcellularLocation>
        <location evidence="2 7">Cytoplasm</location>
    </subcellularLocation>
</comment>
<keyword evidence="6 7" id="KW-0413">Isomerase</keyword>
<evidence type="ECO:0000256" key="1">
    <source>
        <dbReference type="ARBA" id="ARBA00000971"/>
    </source>
</evidence>
<proteinExistence type="inferred from homology"/>
<dbReference type="PANTHER" id="PTHR10012:SF0">
    <property type="entry name" value="SERINE_THREONINE-PROTEIN PHOSPHATASE 2A ACTIVATOR"/>
    <property type="match status" value="1"/>
</dbReference>
<organism evidence="8 9">
    <name type="scientific">Aduncisulcus paluster</name>
    <dbReference type="NCBI Taxonomy" id="2918883"/>
    <lineage>
        <taxon>Eukaryota</taxon>
        <taxon>Metamonada</taxon>
        <taxon>Carpediemonas-like organisms</taxon>
        <taxon>Aduncisulcus</taxon>
    </lineage>
</organism>